<dbReference type="AlphaFoldDB" id="G8BQ67"/>
<dbReference type="SMART" id="SM00314">
    <property type="entry name" value="RA"/>
    <property type="match status" value="1"/>
</dbReference>
<dbReference type="PROSITE" id="PS50105">
    <property type="entry name" value="SAM_DOMAIN"/>
    <property type="match status" value="1"/>
</dbReference>
<dbReference type="GO" id="GO:0032093">
    <property type="term" value="F:SAM domain binding"/>
    <property type="evidence" value="ECO:0007669"/>
    <property type="project" value="EnsemblFungi"/>
</dbReference>
<dbReference type="RefSeq" id="XP_003684582.1">
    <property type="nucleotide sequence ID" value="XM_003684534.1"/>
</dbReference>
<sequence length="328" mass="36677">MSVEDKGSDNNGMVIDVNCSKWSAEDVASWCVSTLDIDNESELYNNLIEQEISGDLLKELSLQDCKDLCGSANLKLAIKFKLQLNKLLRKENDEYHKTQNETLVFSLDNLYSTLSVKLRDFQSQYVRLRMDVLDVVKSSSNSNSPGNSDAGMIGDLYRSRSQNQSNGTLSNPQHPHINDDNTKKDHSEQLNGKNPIHAVSRQNSTLSKVAAKAPSSSNGLNQESTGPSSNSEPLKQLRASKEDSCEKILRNAMKRHHLNEEDWRQYVLVICYGDQEKALELDDSPVVTFKNLKMQGLKPTIMLRHRGDFEEFNVGAEGKTAITPGGRL</sequence>
<dbReference type="GeneID" id="11535051"/>
<dbReference type="KEGG" id="tpf:TPHA_0B04790"/>
<dbReference type="InterPro" id="IPR000159">
    <property type="entry name" value="RA_dom"/>
</dbReference>
<evidence type="ECO:0000259" key="2">
    <source>
        <dbReference type="PROSITE" id="PS50105"/>
    </source>
</evidence>
<dbReference type="CDD" id="cd01786">
    <property type="entry name" value="RA_STE50"/>
    <property type="match status" value="1"/>
</dbReference>
<dbReference type="Gene3D" id="1.10.150.50">
    <property type="entry name" value="Transcription Factor, Ets-1"/>
    <property type="match status" value="1"/>
</dbReference>
<dbReference type="GO" id="GO:0019887">
    <property type="term" value="F:protein kinase regulator activity"/>
    <property type="evidence" value="ECO:0007669"/>
    <property type="project" value="EnsemblFungi"/>
</dbReference>
<evidence type="ECO:0008006" key="6">
    <source>
        <dbReference type="Google" id="ProtNLM"/>
    </source>
</evidence>
<dbReference type="InterPro" id="IPR015316">
    <property type="entry name" value="SAM_Ste50"/>
</dbReference>
<dbReference type="Proteomes" id="UP000005666">
    <property type="component" value="Chromosome 2"/>
</dbReference>
<dbReference type="EMBL" id="HE612857">
    <property type="protein sequence ID" value="CCE62148.1"/>
    <property type="molecule type" value="Genomic_DNA"/>
</dbReference>
<dbReference type="InterPro" id="IPR013761">
    <property type="entry name" value="SAM/pointed_sf"/>
</dbReference>
<dbReference type="InterPro" id="IPR029071">
    <property type="entry name" value="Ubiquitin-like_domsf"/>
</dbReference>
<dbReference type="OMA" id="QDWRQYV"/>
<dbReference type="GO" id="GO:0038066">
    <property type="term" value="P:p38MAPK cascade"/>
    <property type="evidence" value="ECO:0007669"/>
    <property type="project" value="EnsemblFungi"/>
</dbReference>
<dbReference type="STRING" id="1071381.G8BQ67"/>
<dbReference type="GO" id="GO:0001402">
    <property type="term" value="P:signal transduction involved in filamentous growth"/>
    <property type="evidence" value="ECO:0007669"/>
    <property type="project" value="EnsemblFungi"/>
</dbReference>
<feature type="domain" description="Ras-associating" evidence="3">
    <location>
        <begin position="235"/>
        <end position="308"/>
    </location>
</feature>
<feature type="region of interest" description="Disordered" evidence="1">
    <location>
        <begin position="160"/>
        <end position="242"/>
    </location>
</feature>
<name>G8BQ67_TETPH</name>
<keyword evidence="5" id="KW-1185">Reference proteome</keyword>
<feature type="compositionally biased region" description="Basic and acidic residues" evidence="1">
    <location>
        <begin position="176"/>
        <end position="188"/>
    </location>
</feature>
<dbReference type="eggNOG" id="ENOG502RXZB">
    <property type="taxonomic scope" value="Eukaryota"/>
</dbReference>
<evidence type="ECO:0000313" key="4">
    <source>
        <dbReference type="EMBL" id="CCE62148.1"/>
    </source>
</evidence>
<dbReference type="HOGENOM" id="CLU_051042_0_0_1"/>
<dbReference type="OrthoDB" id="445896at2759"/>
<evidence type="ECO:0000313" key="5">
    <source>
        <dbReference type="Proteomes" id="UP000005666"/>
    </source>
</evidence>
<dbReference type="Pfam" id="PF09235">
    <property type="entry name" value="SAM_Ste50p"/>
    <property type="match status" value="1"/>
</dbReference>
<dbReference type="Gene3D" id="3.10.20.90">
    <property type="entry name" value="Phosphatidylinositol 3-kinase Catalytic Subunit, Chain A, domain 1"/>
    <property type="match status" value="1"/>
</dbReference>
<protein>
    <recommendedName>
        <fullName evidence="6">Ras-associating domain-containing protein</fullName>
    </recommendedName>
</protein>
<dbReference type="GO" id="GO:0000750">
    <property type="term" value="P:pheromone-dependent signal transduction involved in conjugation with cellular fusion"/>
    <property type="evidence" value="ECO:0007669"/>
    <property type="project" value="EnsemblFungi"/>
</dbReference>
<dbReference type="Pfam" id="PF00788">
    <property type="entry name" value="RA"/>
    <property type="match status" value="1"/>
</dbReference>
<dbReference type="GO" id="GO:0007232">
    <property type="term" value="P:osmosensory signaling pathway via Sho1 osmosensor"/>
    <property type="evidence" value="ECO:0007669"/>
    <property type="project" value="EnsemblFungi"/>
</dbReference>
<organism evidence="4 5">
    <name type="scientific">Tetrapisispora phaffii (strain ATCC 24235 / CBS 4417 / NBRC 1672 / NRRL Y-8282 / UCD 70-5)</name>
    <name type="common">Yeast</name>
    <name type="synonym">Fabospora phaffii</name>
    <dbReference type="NCBI Taxonomy" id="1071381"/>
    <lineage>
        <taxon>Eukaryota</taxon>
        <taxon>Fungi</taxon>
        <taxon>Dikarya</taxon>
        <taxon>Ascomycota</taxon>
        <taxon>Saccharomycotina</taxon>
        <taxon>Saccharomycetes</taxon>
        <taxon>Saccharomycetales</taxon>
        <taxon>Saccharomycetaceae</taxon>
        <taxon>Tetrapisispora</taxon>
    </lineage>
</organism>
<gene>
    <name evidence="4" type="primary">TPHA0B04790</name>
    <name evidence="4" type="ordered locus">TPHA_0B04790</name>
</gene>
<feature type="compositionally biased region" description="Polar residues" evidence="1">
    <location>
        <begin position="160"/>
        <end position="173"/>
    </location>
</feature>
<dbReference type="SUPFAM" id="SSF54236">
    <property type="entry name" value="Ubiquitin-like"/>
    <property type="match status" value="1"/>
</dbReference>
<proteinExistence type="predicted"/>
<dbReference type="InterPro" id="IPR001660">
    <property type="entry name" value="SAM"/>
</dbReference>
<feature type="compositionally biased region" description="Polar residues" evidence="1">
    <location>
        <begin position="214"/>
        <end position="233"/>
    </location>
</feature>
<dbReference type="SUPFAM" id="SSF47769">
    <property type="entry name" value="SAM/Pointed domain"/>
    <property type="match status" value="1"/>
</dbReference>
<evidence type="ECO:0000259" key="3">
    <source>
        <dbReference type="PROSITE" id="PS50200"/>
    </source>
</evidence>
<feature type="domain" description="SAM" evidence="2">
    <location>
        <begin position="22"/>
        <end position="68"/>
    </location>
</feature>
<dbReference type="PROSITE" id="PS50200">
    <property type="entry name" value="RA"/>
    <property type="match status" value="1"/>
</dbReference>
<reference evidence="4 5" key="1">
    <citation type="journal article" date="2011" name="Proc. Natl. Acad. Sci. U.S.A.">
        <title>Evolutionary erosion of yeast sex chromosomes by mating-type switching accidents.</title>
        <authorList>
            <person name="Gordon J.L."/>
            <person name="Armisen D."/>
            <person name="Proux-Wera E."/>
            <person name="Oheigeartaigh S.S."/>
            <person name="Byrne K.P."/>
            <person name="Wolfe K.H."/>
        </authorList>
    </citation>
    <scope>NUCLEOTIDE SEQUENCE [LARGE SCALE GENOMIC DNA]</scope>
    <source>
        <strain evidence="5">ATCC 24235 / CBS 4417 / NBRC 1672 / NRRL Y-8282 / UCD 70-5</strain>
    </source>
</reference>
<dbReference type="GO" id="GO:0030010">
    <property type="term" value="P:establishment of cell polarity"/>
    <property type="evidence" value="ECO:0007669"/>
    <property type="project" value="EnsemblFungi"/>
</dbReference>
<dbReference type="GO" id="GO:0005737">
    <property type="term" value="C:cytoplasm"/>
    <property type="evidence" value="ECO:0007669"/>
    <property type="project" value="EnsemblFungi"/>
</dbReference>
<accession>G8BQ67</accession>
<evidence type="ECO:0000256" key="1">
    <source>
        <dbReference type="SAM" id="MobiDB-lite"/>
    </source>
</evidence>